<gene>
    <name evidence="1" type="ORF">F383_16841</name>
</gene>
<evidence type="ECO:0000313" key="2">
    <source>
        <dbReference type="Proteomes" id="UP000032142"/>
    </source>
</evidence>
<dbReference type="EMBL" id="KN401558">
    <property type="protein sequence ID" value="KHG14436.1"/>
    <property type="molecule type" value="Genomic_DNA"/>
</dbReference>
<protein>
    <submittedName>
        <fullName evidence="1">Uncharacterized protein</fullName>
    </submittedName>
</protein>
<sequence>MAQDYINQNQTFENVIQPIHSIDSKIHL</sequence>
<keyword evidence="2" id="KW-1185">Reference proteome</keyword>
<accession>A0A0B0NTM3</accession>
<proteinExistence type="predicted"/>
<name>A0A0B0NTM3_GOSAR</name>
<dbReference type="AlphaFoldDB" id="A0A0B0NTM3"/>
<dbReference type="Proteomes" id="UP000032142">
    <property type="component" value="Unassembled WGS sequence"/>
</dbReference>
<evidence type="ECO:0000313" key="1">
    <source>
        <dbReference type="EMBL" id="KHG14436.1"/>
    </source>
</evidence>
<organism evidence="1 2">
    <name type="scientific">Gossypium arboreum</name>
    <name type="common">Tree cotton</name>
    <name type="synonym">Gossypium nanking</name>
    <dbReference type="NCBI Taxonomy" id="29729"/>
    <lineage>
        <taxon>Eukaryota</taxon>
        <taxon>Viridiplantae</taxon>
        <taxon>Streptophyta</taxon>
        <taxon>Embryophyta</taxon>
        <taxon>Tracheophyta</taxon>
        <taxon>Spermatophyta</taxon>
        <taxon>Magnoliopsida</taxon>
        <taxon>eudicotyledons</taxon>
        <taxon>Gunneridae</taxon>
        <taxon>Pentapetalae</taxon>
        <taxon>rosids</taxon>
        <taxon>malvids</taxon>
        <taxon>Malvales</taxon>
        <taxon>Malvaceae</taxon>
        <taxon>Malvoideae</taxon>
        <taxon>Gossypium</taxon>
    </lineage>
</organism>
<reference evidence="2" key="1">
    <citation type="submission" date="2014-09" db="EMBL/GenBank/DDBJ databases">
        <authorList>
            <person name="Mudge J."/>
            <person name="Ramaraj T."/>
            <person name="Lindquist I.E."/>
            <person name="Bharti A.K."/>
            <person name="Sundararajan A."/>
            <person name="Cameron C.T."/>
            <person name="Woodward J.E."/>
            <person name="May G.D."/>
            <person name="Brubaker C."/>
            <person name="Broadhvest J."/>
            <person name="Wilkins T.A."/>
        </authorList>
    </citation>
    <scope>NUCLEOTIDE SEQUENCE</scope>
    <source>
        <strain evidence="2">cv. AKA8401</strain>
    </source>
</reference>